<evidence type="ECO:0000313" key="2">
    <source>
        <dbReference type="Proteomes" id="UP000186102"/>
    </source>
</evidence>
<gene>
    <name evidence="1" type="ORF">DSOL_4573</name>
</gene>
<organism evidence="1 2">
    <name type="scientific">Desulfosporosinus metallidurans</name>
    <dbReference type="NCBI Taxonomy" id="1888891"/>
    <lineage>
        <taxon>Bacteria</taxon>
        <taxon>Bacillati</taxon>
        <taxon>Bacillota</taxon>
        <taxon>Clostridia</taxon>
        <taxon>Eubacteriales</taxon>
        <taxon>Desulfitobacteriaceae</taxon>
        <taxon>Desulfosporosinus</taxon>
    </lineage>
</organism>
<dbReference type="Proteomes" id="UP000186102">
    <property type="component" value="Unassembled WGS sequence"/>
</dbReference>
<dbReference type="AlphaFoldDB" id="A0A1Q8QJ82"/>
<protein>
    <submittedName>
        <fullName evidence="1">Uncharacterized protein</fullName>
    </submittedName>
</protein>
<evidence type="ECO:0000313" key="1">
    <source>
        <dbReference type="EMBL" id="OLN27391.1"/>
    </source>
</evidence>
<reference evidence="1 2" key="1">
    <citation type="submission" date="2016-09" db="EMBL/GenBank/DDBJ databases">
        <title>Complete genome of Desulfosporosinus sp. OL.</title>
        <authorList>
            <person name="Mardanov A."/>
            <person name="Beletsky A."/>
            <person name="Panova A."/>
            <person name="Karnachuk O."/>
            <person name="Ravin N."/>
        </authorList>
    </citation>
    <scope>NUCLEOTIDE SEQUENCE [LARGE SCALE GENOMIC DNA]</scope>
    <source>
        <strain evidence="1 2">OL</strain>
    </source>
</reference>
<sequence length="46" mass="5264">MQIYKPVVGIEMTPSIMAYWPIPDCGLANSYYFASPPQSLRFTEYS</sequence>
<proteinExistence type="predicted"/>
<keyword evidence="2" id="KW-1185">Reference proteome</keyword>
<dbReference type="EMBL" id="MLBF01000058">
    <property type="protein sequence ID" value="OLN27391.1"/>
    <property type="molecule type" value="Genomic_DNA"/>
</dbReference>
<dbReference type="STRING" id="1888891.DSOL_4573"/>
<comment type="caution">
    <text evidence="1">The sequence shown here is derived from an EMBL/GenBank/DDBJ whole genome shotgun (WGS) entry which is preliminary data.</text>
</comment>
<accession>A0A1Q8QJ82</accession>
<name>A0A1Q8QJ82_9FIRM</name>